<protein>
    <submittedName>
        <fullName evidence="1">Uncharacterized protein</fullName>
    </submittedName>
</protein>
<evidence type="ECO:0000313" key="1">
    <source>
        <dbReference type="EMBL" id="AVM52294.1"/>
    </source>
</evidence>
<sequence>MFDYKQLSKPLPKYFNEIITDNNCFGIGYSIRKYCSWKKSYIKALVEHGYFFGSYVSSQETMTFANTILTFGEVRVKHIQNHIEKKKAIPIGPYIHYANQYLTELEFGNIKKMLGRTLLVFFSHAPTGCSVSFDIDYLISKIEQIRHDYDSVVISLFWSDITLEVEEKLLKKDYKIFCSGHRYDYNFLSRQKSMIELSDMTMSNSVGTHIAYCTYLRKPHWIVRQEIKTTANSDKGNANLAIDNWQASDSTHNSEIEELYSIFSEYKKLLTSEQDMICKKYFGFEHIKTPIEMFNLLKSL</sequence>
<proteinExistence type="predicted"/>
<keyword evidence="2" id="KW-1185">Reference proteome</keyword>
<organism evidence="1 2">
    <name type="scientific">Bacteroides zoogleoformans</name>
    <dbReference type="NCBI Taxonomy" id="28119"/>
    <lineage>
        <taxon>Bacteria</taxon>
        <taxon>Pseudomonadati</taxon>
        <taxon>Bacteroidota</taxon>
        <taxon>Bacteroidia</taxon>
        <taxon>Bacteroidales</taxon>
        <taxon>Bacteroidaceae</taxon>
        <taxon>Bacteroides</taxon>
    </lineage>
</organism>
<dbReference type="RefSeq" id="WP_106040625.1">
    <property type="nucleotide sequence ID" value="NZ_CP027231.1"/>
</dbReference>
<accession>A0ABN5IIE1</accession>
<evidence type="ECO:0000313" key="2">
    <source>
        <dbReference type="Proteomes" id="UP000238304"/>
    </source>
</evidence>
<name>A0ABN5IIE1_9BACE</name>
<dbReference type="EMBL" id="CP027231">
    <property type="protein sequence ID" value="AVM52294.1"/>
    <property type="molecule type" value="Genomic_DNA"/>
</dbReference>
<gene>
    <name evidence="1" type="ORF">C4H11_04455</name>
</gene>
<dbReference type="Proteomes" id="UP000238304">
    <property type="component" value="Chromosome"/>
</dbReference>
<reference evidence="1 2" key="1">
    <citation type="submission" date="2018-02" db="EMBL/GenBank/DDBJ databases">
        <authorList>
            <person name="Holder M.E."/>
            <person name="Ajami N.J."/>
            <person name="Petrosino J.F."/>
        </authorList>
    </citation>
    <scope>NUCLEOTIDE SEQUENCE [LARGE SCALE GENOMIC DNA]</scope>
    <source>
        <strain evidence="1 2">ATCC 33285</strain>
    </source>
</reference>